<dbReference type="AlphaFoldDB" id="A0A448XL90"/>
<dbReference type="GO" id="GO:0008270">
    <property type="term" value="F:zinc ion binding"/>
    <property type="evidence" value="ECO:0007669"/>
    <property type="project" value="UniProtKB-KW"/>
</dbReference>
<dbReference type="Gene3D" id="3.30.40.10">
    <property type="entry name" value="Zinc/RING finger domain, C3HC4 (zinc finger)"/>
    <property type="match status" value="1"/>
</dbReference>
<evidence type="ECO:0000256" key="5">
    <source>
        <dbReference type="ARBA" id="ARBA00022679"/>
    </source>
</evidence>
<reference evidence="16" key="1">
    <citation type="submission" date="2018-11" db="EMBL/GenBank/DDBJ databases">
        <authorList>
            <consortium name="Pathogen Informatics"/>
        </authorList>
    </citation>
    <scope>NUCLEOTIDE SEQUENCE</scope>
</reference>
<accession>A0A448XL90</accession>
<organism evidence="16 17">
    <name type="scientific">Protopolystoma xenopodis</name>
    <dbReference type="NCBI Taxonomy" id="117903"/>
    <lineage>
        <taxon>Eukaryota</taxon>
        <taxon>Metazoa</taxon>
        <taxon>Spiralia</taxon>
        <taxon>Lophotrochozoa</taxon>
        <taxon>Platyhelminthes</taxon>
        <taxon>Monogenea</taxon>
        <taxon>Polyopisthocotylea</taxon>
        <taxon>Polystomatidea</taxon>
        <taxon>Polystomatidae</taxon>
        <taxon>Protopolystoma</taxon>
    </lineage>
</organism>
<proteinExistence type="inferred from homology"/>
<sequence>MSVLFHSYSTSQERLLLTNLATLEKEAGARQQAQEAYKRRSIESQQAADDLRVTVQKYLGQLKEAQTTVQEKVSAFERVSFRHQRVQEELVSLRRKYERLRKIEQSHNADQVLLAEIQDYKDQLTCPTCKTNRKDAILTKCFHLFCLNCLKTRYETRNRKCPKCNATFGANDYHRIYLC</sequence>
<keyword evidence="7 13" id="KW-0863">Zinc-finger</keyword>
<evidence type="ECO:0000256" key="2">
    <source>
        <dbReference type="ARBA" id="ARBA00004123"/>
    </source>
</evidence>
<keyword evidence="10 14" id="KW-0156">Chromatin regulator</keyword>
<dbReference type="SMART" id="SM00184">
    <property type="entry name" value="RING"/>
    <property type="match status" value="1"/>
</dbReference>
<dbReference type="EMBL" id="CAAALY010260821">
    <property type="protein sequence ID" value="VEL39317.1"/>
    <property type="molecule type" value="Genomic_DNA"/>
</dbReference>
<keyword evidence="8 14" id="KW-0833">Ubl conjugation pathway</keyword>
<comment type="catalytic activity">
    <reaction evidence="1 14">
        <text>S-ubiquitinyl-[E2 ubiquitin-conjugating enzyme]-L-cysteine + [acceptor protein]-L-lysine = [E2 ubiquitin-conjugating enzyme]-L-cysteine + N(6)-ubiquitinyl-[acceptor protein]-L-lysine.</text>
        <dbReference type="EC" id="2.3.2.27"/>
    </reaction>
</comment>
<dbReference type="InterPro" id="IPR001841">
    <property type="entry name" value="Znf_RING"/>
</dbReference>
<evidence type="ECO:0000256" key="4">
    <source>
        <dbReference type="ARBA" id="ARBA00005555"/>
    </source>
</evidence>
<dbReference type="SUPFAM" id="SSF57850">
    <property type="entry name" value="RING/U-box"/>
    <property type="match status" value="1"/>
</dbReference>
<evidence type="ECO:0000256" key="10">
    <source>
        <dbReference type="ARBA" id="ARBA00022853"/>
    </source>
</evidence>
<dbReference type="GO" id="GO:0005634">
    <property type="term" value="C:nucleus"/>
    <property type="evidence" value="ECO:0007669"/>
    <property type="project" value="UniProtKB-SubCell"/>
</dbReference>
<evidence type="ECO:0000313" key="17">
    <source>
        <dbReference type="Proteomes" id="UP000784294"/>
    </source>
</evidence>
<protein>
    <recommendedName>
        <fullName evidence="14">E3 ubiquitin protein ligase</fullName>
        <ecNumber evidence="14">2.3.2.27</ecNumber>
    </recommendedName>
</protein>
<evidence type="ECO:0000256" key="9">
    <source>
        <dbReference type="ARBA" id="ARBA00022833"/>
    </source>
</evidence>
<keyword evidence="12 14" id="KW-0539">Nucleus</keyword>
<evidence type="ECO:0000256" key="13">
    <source>
        <dbReference type="PROSITE-ProRule" id="PRU00175"/>
    </source>
</evidence>
<evidence type="ECO:0000256" key="1">
    <source>
        <dbReference type="ARBA" id="ARBA00000900"/>
    </source>
</evidence>
<dbReference type="OrthoDB" id="10266039at2759"/>
<dbReference type="GO" id="GO:0016567">
    <property type="term" value="P:protein ubiquitination"/>
    <property type="evidence" value="ECO:0007669"/>
    <property type="project" value="UniProtKB-UniRule"/>
</dbReference>
<comment type="pathway">
    <text evidence="3 14">Protein modification; protein ubiquitination.</text>
</comment>
<comment type="subcellular location">
    <subcellularLocation>
        <location evidence="2 14">Nucleus</location>
    </subcellularLocation>
</comment>
<evidence type="ECO:0000256" key="6">
    <source>
        <dbReference type="ARBA" id="ARBA00022723"/>
    </source>
</evidence>
<dbReference type="PANTHER" id="PTHR23163:SF0">
    <property type="entry name" value="E3 UBIQUITIN-PROTEIN LIGASE BRE1"/>
    <property type="match status" value="1"/>
</dbReference>
<keyword evidence="17" id="KW-1185">Reference proteome</keyword>
<evidence type="ECO:0000256" key="3">
    <source>
        <dbReference type="ARBA" id="ARBA00004906"/>
    </source>
</evidence>
<dbReference type="FunFam" id="3.30.40.10:FF:000040">
    <property type="entry name" value="E3 ubiquitin protein ligase"/>
    <property type="match status" value="1"/>
</dbReference>
<keyword evidence="5 14" id="KW-0808">Transferase</keyword>
<evidence type="ECO:0000256" key="8">
    <source>
        <dbReference type="ARBA" id="ARBA00022786"/>
    </source>
</evidence>
<evidence type="ECO:0000256" key="7">
    <source>
        <dbReference type="ARBA" id="ARBA00022771"/>
    </source>
</evidence>
<dbReference type="InterPro" id="IPR013956">
    <property type="entry name" value="E3_ubiquit_lig_Bre1"/>
</dbReference>
<dbReference type="PANTHER" id="PTHR23163">
    <property type="entry name" value="RING FINGER PROTEIN-RELATED"/>
    <property type="match status" value="1"/>
</dbReference>
<dbReference type="UniPathway" id="UPA00143"/>
<keyword evidence="9 14" id="KW-0862">Zinc</keyword>
<comment type="similarity">
    <text evidence="4 14">Belongs to the BRE1 family.</text>
</comment>
<dbReference type="PROSITE" id="PS00518">
    <property type="entry name" value="ZF_RING_1"/>
    <property type="match status" value="1"/>
</dbReference>
<dbReference type="Pfam" id="PF00097">
    <property type="entry name" value="zf-C3HC4"/>
    <property type="match status" value="1"/>
</dbReference>
<dbReference type="InterPro" id="IPR017907">
    <property type="entry name" value="Znf_RING_CS"/>
</dbReference>
<dbReference type="InterPro" id="IPR018957">
    <property type="entry name" value="Znf_C3HC4_RING-type"/>
</dbReference>
<evidence type="ECO:0000256" key="12">
    <source>
        <dbReference type="ARBA" id="ARBA00023242"/>
    </source>
</evidence>
<dbReference type="Proteomes" id="UP000784294">
    <property type="component" value="Unassembled WGS sequence"/>
</dbReference>
<gene>
    <name evidence="16" type="ORF">PXEA_LOCUS32757</name>
</gene>
<keyword evidence="6 14" id="KW-0479">Metal-binding</keyword>
<dbReference type="InterPro" id="IPR013083">
    <property type="entry name" value="Znf_RING/FYVE/PHD"/>
</dbReference>
<feature type="domain" description="RING-type" evidence="15">
    <location>
        <begin position="126"/>
        <end position="165"/>
    </location>
</feature>
<dbReference type="GO" id="GO:0061630">
    <property type="term" value="F:ubiquitin protein ligase activity"/>
    <property type="evidence" value="ECO:0007669"/>
    <property type="project" value="UniProtKB-EC"/>
</dbReference>
<evidence type="ECO:0000256" key="11">
    <source>
        <dbReference type="ARBA" id="ARBA00023054"/>
    </source>
</evidence>
<dbReference type="GO" id="GO:0033503">
    <property type="term" value="C:HULC complex"/>
    <property type="evidence" value="ECO:0007669"/>
    <property type="project" value="TreeGrafter"/>
</dbReference>
<name>A0A448XL90_9PLAT</name>
<evidence type="ECO:0000313" key="16">
    <source>
        <dbReference type="EMBL" id="VEL39317.1"/>
    </source>
</evidence>
<evidence type="ECO:0000256" key="14">
    <source>
        <dbReference type="RuleBase" id="RU365038"/>
    </source>
</evidence>
<dbReference type="EC" id="2.3.2.27" evidence="14"/>
<dbReference type="PROSITE" id="PS50089">
    <property type="entry name" value="ZF_RING_2"/>
    <property type="match status" value="1"/>
</dbReference>
<keyword evidence="11 14" id="KW-0175">Coiled coil</keyword>
<comment type="caution">
    <text evidence="16">The sequence shown here is derived from an EMBL/GenBank/DDBJ whole genome shotgun (WGS) entry which is preliminary data.</text>
</comment>
<dbReference type="GO" id="GO:0006325">
    <property type="term" value="P:chromatin organization"/>
    <property type="evidence" value="ECO:0007669"/>
    <property type="project" value="UniProtKB-KW"/>
</dbReference>
<evidence type="ECO:0000259" key="15">
    <source>
        <dbReference type="PROSITE" id="PS50089"/>
    </source>
</evidence>